<evidence type="ECO:0000256" key="1">
    <source>
        <dbReference type="SAM" id="SignalP"/>
    </source>
</evidence>
<dbReference type="RefSeq" id="WP_395112839.1">
    <property type="nucleotide sequence ID" value="NZ_JBIMSO010000018.1"/>
</dbReference>
<reference evidence="3 4" key="1">
    <citation type="submission" date="2024-10" db="EMBL/GenBank/DDBJ databases">
        <authorList>
            <person name="Riesco R."/>
        </authorList>
    </citation>
    <scope>NUCLEOTIDE SEQUENCE [LARGE SCALE GENOMIC DNA]</scope>
    <source>
        <strain evidence="3 4">NCIMB 15449</strain>
    </source>
</reference>
<evidence type="ECO:0000313" key="3">
    <source>
        <dbReference type="EMBL" id="MFH5207437.1"/>
    </source>
</evidence>
<evidence type="ECO:0000259" key="2">
    <source>
        <dbReference type="Pfam" id="PF26059"/>
    </source>
</evidence>
<comment type="caution">
    <text evidence="3">The sequence shown here is derived from an EMBL/GenBank/DDBJ whole genome shotgun (WGS) entry which is preliminary data.</text>
</comment>
<evidence type="ECO:0000313" key="4">
    <source>
        <dbReference type="Proteomes" id="UP001609175"/>
    </source>
</evidence>
<dbReference type="InterPro" id="IPR058333">
    <property type="entry name" value="DUF8020"/>
</dbReference>
<dbReference type="Pfam" id="PF26059">
    <property type="entry name" value="DUF8020"/>
    <property type="match status" value="1"/>
</dbReference>
<protein>
    <submittedName>
        <fullName evidence="3">Ammonium transporter</fullName>
    </submittedName>
</protein>
<feature type="chain" id="PRO_5047385027" evidence="1">
    <location>
        <begin position="27"/>
        <end position="226"/>
    </location>
</feature>
<accession>A0ABW7JHM1</accession>
<organism evidence="3 4">
    <name type="scientific">Antrihabitans spumae</name>
    <dbReference type="NCBI Taxonomy" id="3373370"/>
    <lineage>
        <taxon>Bacteria</taxon>
        <taxon>Bacillati</taxon>
        <taxon>Actinomycetota</taxon>
        <taxon>Actinomycetes</taxon>
        <taxon>Mycobacteriales</taxon>
        <taxon>Nocardiaceae</taxon>
        <taxon>Antrihabitans</taxon>
    </lineage>
</organism>
<feature type="domain" description="DUF8020" evidence="2">
    <location>
        <begin position="37"/>
        <end position="109"/>
    </location>
</feature>
<dbReference type="EMBL" id="JBIMSO010000018">
    <property type="protein sequence ID" value="MFH5207437.1"/>
    <property type="molecule type" value="Genomic_DNA"/>
</dbReference>
<keyword evidence="1" id="KW-0732">Signal</keyword>
<proteinExistence type="predicted"/>
<feature type="signal peptide" evidence="1">
    <location>
        <begin position="1"/>
        <end position="26"/>
    </location>
</feature>
<sequence length="226" mass="22674">MKLRKIAGTAVFVIAAMGLASGTSYADPASEPAPNTIQYETKLADKTVVTTLTGGIFAVSSDGKKIQVQDGSGSTVVEFPASFNYAGKNYPMASDLSDDNKVLKLTPDAAKAVPSLLTPVASPIENQRAQETFATQFGIATAIGSFGGLAVGAIVGGVVGCVLGLPFFGVGCIPAAITGASIGGIIGTVAVGGPALLIAGIDLIQTLTAPPGTTKWNYVEPGVGTR</sequence>
<dbReference type="Proteomes" id="UP001609175">
    <property type="component" value="Unassembled WGS sequence"/>
</dbReference>
<gene>
    <name evidence="3" type="ORF">ACHIPZ_04270</name>
</gene>
<name>A0ABW7JHM1_9NOCA</name>